<dbReference type="InterPro" id="IPR012295">
    <property type="entry name" value="TBP_dom_sf"/>
</dbReference>
<protein>
    <submittedName>
        <fullName evidence="5">TATA-box binding family protein (TBP, tbp)</fullName>
    </submittedName>
</protein>
<dbReference type="AlphaFoldDB" id="A0A075FRL5"/>
<dbReference type="PANTHER" id="PTHR10126">
    <property type="entry name" value="TATA-BOX BINDING PROTEIN"/>
    <property type="match status" value="1"/>
</dbReference>
<dbReference type="PRINTS" id="PR00686">
    <property type="entry name" value="TIFACTORIID"/>
</dbReference>
<dbReference type="Gene3D" id="3.30.310.10">
    <property type="entry name" value="TATA-Binding Protein"/>
    <property type="match status" value="2"/>
</dbReference>
<dbReference type="EMBL" id="KF900408">
    <property type="protein sequence ID" value="AIE93943.1"/>
    <property type="molecule type" value="Genomic_DNA"/>
</dbReference>
<dbReference type="InterPro" id="IPR000814">
    <property type="entry name" value="TBP"/>
</dbReference>
<dbReference type="SUPFAM" id="SSF55945">
    <property type="entry name" value="TATA-box binding protein-like"/>
    <property type="match status" value="2"/>
</dbReference>
<keyword evidence="2" id="KW-0677">Repeat</keyword>
<evidence type="ECO:0000256" key="1">
    <source>
        <dbReference type="ARBA" id="ARBA00005560"/>
    </source>
</evidence>
<evidence type="ECO:0000256" key="2">
    <source>
        <dbReference type="ARBA" id="ARBA00022737"/>
    </source>
</evidence>
<evidence type="ECO:0000256" key="3">
    <source>
        <dbReference type="ARBA" id="ARBA00023125"/>
    </source>
</evidence>
<reference evidence="5" key="1">
    <citation type="journal article" date="2014" name="Genome Biol. Evol.">
        <title>Pangenome evidence for extensive interdomain horizontal transfer affecting lineage core and shell genes in uncultured planktonic thaumarchaeota and euryarchaeota.</title>
        <authorList>
            <person name="Deschamps P."/>
            <person name="Zivanovic Y."/>
            <person name="Moreira D."/>
            <person name="Rodriguez-Valera F."/>
            <person name="Lopez-Garcia P."/>
        </authorList>
    </citation>
    <scope>NUCLEOTIDE SEQUENCE</scope>
</reference>
<keyword evidence="4" id="KW-0804">Transcription</keyword>
<proteinExistence type="inferred from homology"/>
<dbReference type="GO" id="GO:0003677">
    <property type="term" value="F:DNA binding"/>
    <property type="evidence" value="ECO:0007669"/>
    <property type="project" value="UniProtKB-KW"/>
</dbReference>
<evidence type="ECO:0000256" key="4">
    <source>
        <dbReference type="ARBA" id="ARBA00023163"/>
    </source>
</evidence>
<organism evidence="5">
    <name type="scientific">uncultured marine group II/III euryarchaeote AD1000_41_D11</name>
    <dbReference type="NCBI Taxonomy" id="1457766"/>
    <lineage>
        <taxon>Archaea</taxon>
        <taxon>Methanobacteriati</taxon>
        <taxon>Methanobacteriota</taxon>
        <taxon>environmental samples</taxon>
    </lineage>
</organism>
<comment type="similarity">
    <text evidence="1">Belongs to the TBP family.</text>
</comment>
<keyword evidence="3" id="KW-0238">DNA-binding</keyword>
<sequence length="183" mass="19743">MGPIKIQNIIVASHLGKDVELIKLATELPNARYSSSGNPSVIIEMDAANDKKAAGVLFGNGKIIVTGVESLETGKDLISDLRKIIKAIDPKIKMKRAIKLENMVVRSNLGTTLDLQALALAIPGAEYDPIRFKGLVLRMDEPNASFVIFQSGVLIVTDIISMAKAKKALNKLEKFMIESGIAS</sequence>
<dbReference type="Pfam" id="PF00352">
    <property type="entry name" value="TBP"/>
    <property type="match status" value="2"/>
</dbReference>
<accession>A0A075FRL5</accession>
<name>A0A075FRL5_9EURY</name>
<gene>
    <name evidence="5" type="primary">TBP</name>
    <name evidence="5" type="synonym">tbp</name>
</gene>
<evidence type="ECO:0000313" key="5">
    <source>
        <dbReference type="EMBL" id="AIE93943.1"/>
    </source>
</evidence>
<dbReference type="GO" id="GO:0006352">
    <property type="term" value="P:DNA-templated transcription initiation"/>
    <property type="evidence" value="ECO:0007669"/>
    <property type="project" value="InterPro"/>
</dbReference>